<organism evidence="4 5">
    <name type="scientific">Nelumbo nucifera</name>
    <name type="common">Sacred lotus</name>
    <dbReference type="NCBI Taxonomy" id="4432"/>
    <lineage>
        <taxon>Eukaryota</taxon>
        <taxon>Viridiplantae</taxon>
        <taxon>Streptophyta</taxon>
        <taxon>Embryophyta</taxon>
        <taxon>Tracheophyta</taxon>
        <taxon>Spermatophyta</taxon>
        <taxon>Magnoliopsida</taxon>
        <taxon>Proteales</taxon>
        <taxon>Nelumbonaceae</taxon>
        <taxon>Nelumbo</taxon>
    </lineage>
</organism>
<gene>
    <name evidence="4" type="ORF">HUJ06_017732</name>
</gene>
<keyword evidence="2" id="KW-0472">Membrane</keyword>
<sequence>MCICLWWTIIMWAIVLRFLIVQVMQLHDGVKKSGIMGSCDLCPGEPKQLSLL</sequence>
<keyword evidence="1" id="KW-0143">Chaperone</keyword>
<evidence type="ECO:0000313" key="5">
    <source>
        <dbReference type="Proteomes" id="UP000607653"/>
    </source>
</evidence>
<keyword evidence="2" id="KW-1133">Transmembrane helix</keyword>
<evidence type="ECO:0000259" key="3">
    <source>
        <dbReference type="Pfam" id="PF11875"/>
    </source>
</evidence>
<dbReference type="AlphaFoldDB" id="A0A822ZWT0"/>
<keyword evidence="5" id="KW-1185">Reference proteome</keyword>
<keyword evidence="2" id="KW-0812">Transmembrane</keyword>
<comment type="caution">
    <text evidence="4">The sequence shown here is derived from an EMBL/GenBank/DDBJ whole genome shotgun (WGS) entry which is preliminary data.</text>
</comment>
<evidence type="ECO:0000256" key="1">
    <source>
        <dbReference type="ARBA" id="ARBA00023186"/>
    </source>
</evidence>
<dbReference type="Proteomes" id="UP000607653">
    <property type="component" value="Unassembled WGS sequence"/>
</dbReference>
<name>A0A822ZWT0_NELNU</name>
<accession>A0A822ZWT0</accession>
<feature type="domain" description="DnaJ-like protein C11 C-terminal" evidence="3">
    <location>
        <begin position="14"/>
        <end position="50"/>
    </location>
</feature>
<feature type="transmembrane region" description="Helical" evidence="2">
    <location>
        <begin position="6"/>
        <end position="26"/>
    </location>
</feature>
<evidence type="ECO:0000313" key="4">
    <source>
        <dbReference type="EMBL" id="DAD47795.1"/>
    </source>
</evidence>
<reference evidence="4 5" key="1">
    <citation type="journal article" date="2020" name="Mol. Biol. Evol.">
        <title>Distinct Expression and Methylation Patterns for Genes with Different Fates following a Single Whole-Genome Duplication in Flowering Plants.</title>
        <authorList>
            <person name="Shi T."/>
            <person name="Rahmani R.S."/>
            <person name="Gugger P.F."/>
            <person name="Wang M."/>
            <person name="Li H."/>
            <person name="Zhang Y."/>
            <person name="Li Z."/>
            <person name="Wang Q."/>
            <person name="Van de Peer Y."/>
            <person name="Marchal K."/>
            <person name="Chen J."/>
        </authorList>
    </citation>
    <scope>NUCLEOTIDE SEQUENCE [LARGE SCALE GENOMIC DNA]</scope>
    <source>
        <tissue evidence="4">Leaf</tissue>
    </source>
</reference>
<dbReference type="InterPro" id="IPR024586">
    <property type="entry name" value="DnaJ-like_C11_C"/>
</dbReference>
<dbReference type="EMBL" id="DUZY01000008">
    <property type="protein sequence ID" value="DAD47795.1"/>
    <property type="molecule type" value="Genomic_DNA"/>
</dbReference>
<protein>
    <recommendedName>
        <fullName evidence="3">DnaJ-like protein C11 C-terminal domain-containing protein</fullName>
    </recommendedName>
</protein>
<evidence type="ECO:0000256" key="2">
    <source>
        <dbReference type="SAM" id="Phobius"/>
    </source>
</evidence>
<proteinExistence type="predicted"/>
<dbReference type="Pfam" id="PF11875">
    <property type="entry name" value="DnaJ-like_C11_C"/>
    <property type="match status" value="1"/>
</dbReference>